<evidence type="ECO:0000313" key="2">
    <source>
        <dbReference type="EMBL" id="VUX17288.1"/>
    </source>
</evidence>
<gene>
    <name evidence="2" type="primary">hcrA</name>
    <name evidence="2" type="ORF">DFSSTS7063_02419</name>
</gene>
<protein>
    <submittedName>
        <fullName evidence="2">4-hydroxybenzoyl-CoA reductase subunit alpha</fullName>
        <ecNumber evidence="2">1.3.7.9</ecNumber>
    </submittedName>
</protein>
<name>A0A564UCI5_9FIRM</name>
<accession>A0A564UCI5</accession>
<organism evidence="2 3">
    <name type="scientific">Dorea formicigenerans</name>
    <dbReference type="NCBI Taxonomy" id="39486"/>
    <lineage>
        <taxon>Bacteria</taxon>
        <taxon>Bacillati</taxon>
        <taxon>Bacillota</taxon>
        <taxon>Clostridia</taxon>
        <taxon>Lachnospirales</taxon>
        <taxon>Lachnospiraceae</taxon>
        <taxon>Dorea</taxon>
    </lineage>
</organism>
<dbReference type="InterPro" id="IPR036856">
    <property type="entry name" value="Ald_Oxase/Xan_DH_a/b_sf"/>
</dbReference>
<dbReference type="InterPro" id="IPR037165">
    <property type="entry name" value="AldOxase/xan_DH_Mopterin-bd_sf"/>
</dbReference>
<dbReference type="AlphaFoldDB" id="A0A564UCI5"/>
<dbReference type="PANTHER" id="PTHR11908:SF157">
    <property type="entry name" value="XANTHINE DEHYDROGENASE SUBUNIT D-RELATED"/>
    <property type="match status" value="1"/>
</dbReference>
<dbReference type="Gene3D" id="3.30.365.10">
    <property type="entry name" value="Aldehyde oxidase/xanthine dehydrogenase, molybdopterin binding domain"/>
    <property type="match status" value="4"/>
</dbReference>
<dbReference type="InterPro" id="IPR000674">
    <property type="entry name" value="Ald_Oxase/Xan_DH_a/b"/>
</dbReference>
<dbReference type="EMBL" id="CABHNI010000047">
    <property type="protein sequence ID" value="VUX17288.1"/>
    <property type="molecule type" value="Genomic_DNA"/>
</dbReference>
<dbReference type="Pfam" id="PF02738">
    <property type="entry name" value="MoCoBD_1"/>
    <property type="match status" value="1"/>
</dbReference>
<dbReference type="SUPFAM" id="SSF56003">
    <property type="entry name" value="Molybdenum cofactor-binding domain"/>
    <property type="match status" value="1"/>
</dbReference>
<sequence length="772" mass="84821">MAGKKNFCEIHQSKPRIDGVEKVSGKAVYAGDMYMENMLYAGVLRSPYSSAKVVSIKADKARQIEGVEAVVTCNDIKKTKSWAGYMYLTNHIRYEGDCVAMVAAKSKMLVDEALEAIEVEYEELPGVYTIDDALIEGAPLVHEEYKNNIFTDSYYPIRKGDVEKGFAEADVILEREYRTQYIEHSYIEPEAALAFQDPNSGLMTVYASAQNPFFTRRYIADILGIPLNKVRLVQAILGGSFGGKEEGVGLVSARAAYLSWITKKPVKLVFSREDSFLESSKRHPFRLRYKIGAKKNGKIVAFEGEQVDNCGAYNNQTQFMNSRASIHSSGPYEIEHIKTDTYGVFTNNIHSGAMRGYSSPSLIFGQEQLIEELAETLGIDEVEIRRINCLKDGSLTTTGVPVHHVILQQIMDETVEETDYVSKHAKYQKQTDTFKRKGIGMAICYRGCGLGAESPDASGCMMIANEDGSISITSGLAENGQGLKTAYAQIAAEALGVHYEDVQFPQIDSFAIADSGMTVASRGTVMGAQSVRKTGEKLKKIMIQNTIDLKCLPLDGTKYSYDTIKPEDIELKGAKFYLKEDPKISVPFSQVTGTAIWAGKQMAAYEWFMPQQLDQDHHTGQGNAFPTFSYGCVIAEIEVDMKTGYVDVQKVTSSHDVGTAINPALIKGQIYGGILMGQGYGVMEDVAPSNGRVKKRNFDSYIIPTSMDAPEMKVNIYESDDPAGTFGAKSVGEPSTEAVGAAIANAVYNATGRRIRENPCDLETVLLGKKLG</sequence>
<proteinExistence type="predicted"/>
<evidence type="ECO:0000259" key="1">
    <source>
        <dbReference type="SMART" id="SM01008"/>
    </source>
</evidence>
<dbReference type="SMART" id="SM01008">
    <property type="entry name" value="Ald_Xan_dh_C"/>
    <property type="match status" value="1"/>
</dbReference>
<dbReference type="RefSeq" id="WP_022279432.1">
    <property type="nucleotide sequence ID" value="NZ_CABHNI010000047.1"/>
</dbReference>
<dbReference type="PANTHER" id="PTHR11908">
    <property type="entry name" value="XANTHINE DEHYDROGENASE"/>
    <property type="match status" value="1"/>
</dbReference>
<feature type="domain" description="Aldehyde oxidase/xanthine dehydrogenase a/b hammerhead" evidence="1">
    <location>
        <begin position="24"/>
        <end position="125"/>
    </location>
</feature>
<dbReference type="EC" id="1.3.7.9" evidence="2"/>
<dbReference type="InterPro" id="IPR016208">
    <property type="entry name" value="Ald_Oxase/xanthine_DH-like"/>
</dbReference>
<dbReference type="GO" id="GO:0016491">
    <property type="term" value="F:oxidoreductase activity"/>
    <property type="evidence" value="ECO:0007669"/>
    <property type="project" value="UniProtKB-KW"/>
</dbReference>
<dbReference type="GO" id="GO:0005506">
    <property type="term" value="F:iron ion binding"/>
    <property type="evidence" value="ECO:0007669"/>
    <property type="project" value="InterPro"/>
</dbReference>
<reference evidence="2 3" key="1">
    <citation type="submission" date="2019-07" db="EMBL/GenBank/DDBJ databases">
        <authorList>
            <person name="Hibberd C M."/>
            <person name="Gehrig L. J."/>
            <person name="Chang H.-W."/>
            <person name="Venkatesh S."/>
        </authorList>
    </citation>
    <scope>NUCLEOTIDE SEQUENCE [LARGE SCALE GENOMIC DNA]</scope>
    <source>
        <strain evidence="2">Dorea_formicigenerans_SSTS_Bg7063</strain>
    </source>
</reference>
<evidence type="ECO:0000313" key="3">
    <source>
        <dbReference type="Proteomes" id="UP000358366"/>
    </source>
</evidence>
<dbReference type="Proteomes" id="UP000358366">
    <property type="component" value="Unassembled WGS sequence"/>
</dbReference>
<dbReference type="Gene3D" id="3.90.1170.50">
    <property type="entry name" value="Aldehyde oxidase/xanthine dehydrogenase, a/b hammerhead"/>
    <property type="match status" value="1"/>
</dbReference>
<dbReference type="SUPFAM" id="SSF54665">
    <property type="entry name" value="CO dehydrogenase molybdoprotein N-domain-like"/>
    <property type="match status" value="1"/>
</dbReference>
<dbReference type="Pfam" id="PF20256">
    <property type="entry name" value="MoCoBD_2"/>
    <property type="match status" value="1"/>
</dbReference>
<dbReference type="InterPro" id="IPR046867">
    <property type="entry name" value="AldOxase/xan_DH_MoCoBD2"/>
</dbReference>
<dbReference type="Pfam" id="PF01315">
    <property type="entry name" value="Ald_Xan_dh_C"/>
    <property type="match status" value="1"/>
</dbReference>
<keyword evidence="2" id="KW-0560">Oxidoreductase</keyword>
<dbReference type="InterPro" id="IPR008274">
    <property type="entry name" value="AldOxase/xan_DH_MoCoBD1"/>
</dbReference>